<dbReference type="Gene3D" id="1.10.630.10">
    <property type="entry name" value="Cytochrome P450"/>
    <property type="match status" value="1"/>
</dbReference>
<name>A0AAV0QHF4_9ROSI</name>
<protein>
    <recommendedName>
        <fullName evidence="11">Cytochrome P450</fullName>
    </recommendedName>
</protein>
<comment type="cofactor">
    <cofactor evidence="1 8">
        <name>heme</name>
        <dbReference type="ChEBI" id="CHEBI:30413"/>
    </cofactor>
</comment>
<evidence type="ECO:0000256" key="8">
    <source>
        <dbReference type="PIRSR" id="PIRSR602403-1"/>
    </source>
</evidence>
<proteinExistence type="inferred from homology"/>
<evidence type="ECO:0000256" key="6">
    <source>
        <dbReference type="ARBA" id="ARBA00023004"/>
    </source>
</evidence>
<dbReference type="SUPFAM" id="SSF48264">
    <property type="entry name" value="Cytochrome P450"/>
    <property type="match status" value="1"/>
</dbReference>
<keyword evidence="10" id="KW-1185">Reference proteome</keyword>
<comment type="caution">
    <text evidence="9">The sequence shown here is derived from an EMBL/GenBank/DDBJ whole genome shotgun (WGS) entry which is preliminary data.</text>
</comment>
<comment type="similarity">
    <text evidence="2">Belongs to the cytochrome P450 family.</text>
</comment>
<keyword evidence="4 8" id="KW-0479">Metal-binding</keyword>
<keyword evidence="5" id="KW-0560">Oxidoreductase</keyword>
<dbReference type="EMBL" id="CAMGYJ010000009">
    <property type="protein sequence ID" value="CAI0544251.1"/>
    <property type="molecule type" value="Genomic_DNA"/>
</dbReference>
<reference evidence="9" key="1">
    <citation type="submission" date="2022-08" db="EMBL/GenBank/DDBJ databases">
        <authorList>
            <person name="Gutierrez-Valencia J."/>
        </authorList>
    </citation>
    <scope>NUCLEOTIDE SEQUENCE</scope>
</reference>
<keyword evidence="6 8" id="KW-0408">Iron</keyword>
<dbReference type="PANTHER" id="PTHR24296">
    <property type="entry name" value="CYTOCHROME P450"/>
    <property type="match status" value="1"/>
</dbReference>
<sequence length="225" mass="25185">MAAGVEDSGGEDDGYLRDIVKSFLLAGRDTVASGLTSFFWLTSRNPAVEAKIRSEAEAVLGRHHNDAVPSFAEMTEMHYLTSAVYETLRLFPPVQFDSKFALNDDVLPDGTIVRKGDRVTYHPYAMGRMESIWGPDRLEFRPERWLNDDGLFVPRSPYEYPVFQGGSRVCLGKEMAIVEMKTVILAVIRRFNVRVADPGHEPRFSPGLTATVSGGLRMVVEEVKR</sequence>
<keyword evidence="3 8" id="KW-0349">Heme</keyword>
<evidence type="ECO:0000256" key="1">
    <source>
        <dbReference type="ARBA" id="ARBA00001971"/>
    </source>
</evidence>
<dbReference type="InterPro" id="IPR001128">
    <property type="entry name" value="Cyt_P450"/>
</dbReference>
<dbReference type="GO" id="GO:0004497">
    <property type="term" value="F:monooxygenase activity"/>
    <property type="evidence" value="ECO:0007669"/>
    <property type="project" value="UniProtKB-KW"/>
</dbReference>
<evidence type="ECO:0000313" key="9">
    <source>
        <dbReference type="EMBL" id="CAI0544251.1"/>
    </source>
</evidence>
<dbReference type="GO" id="GO:0020037">
    <property type="term" value="F:heme binding"/>
    <property type="evidence" value="ECO:0007669"/>
    <property type="project" value="InterPro"/>
</dbReference>
<keyword evidence="7" id="KW-0503">Monooxygenase</keyword>
<evidence type="ECO:0008006" key="11">
    <source>
        <dbReference type="Google" id="ProtNLM"/>
    </source>
</evidence>
<gene>
    <name evidence="9" type="ORF">LITE_LOCUS43121</name>
</gene>
<evidence type="ECO:0000256" key="2">
    <source>
        <dbReference type="ARBA" id="ARBA00010617"/>
    </source>
</evidence>
<dbReference type="PRINTS" id="PR00385">
    <property type="entry name" value="P450"/>
</dbReference>
<evidence type="ECO:0000256" key="3">
    <source>
        <dbReference type="ARBA" id="ARBA00022617"/>
    </source>
</evidence>
<dbReference type="InterPro" id="IPR036396">
    <property type="entry name" value="Cyt_P450_sf"/>
</dbReference>
<accession>A0AAV0QHF4</accession>
<evidence type="ECO:0000256" key="4">
    <source>
        <dbReference type="ARBA" id="ARBA00022723"/>
    </source>
</evidence>
<dbReference type="GO" id="GO:0016705">
    <property type="term" value="F:oxidoreductase activity, acting on paired donors, with incorporation or reduction of molecular oxygen"/>
    <property type="evidence" value="ECO:0007669"/>
    <property type="project" value="InterPro"/>
</dbReference>
<organism evidence="9 10">
    <name type="scientific">Linum tenue</name>
    <dbReference type="NCBI Taxonomy" id="586396"/>
    <lineage>
        <taxon>Eukaryota</taxon>
        <taxon>Viridiplantae</taxon>
        <taxon>Streptophyta</taxon>
        <taxon>Embryophyta</taxon>
        <taxon>Tracheophyta</taxon>
        <taxon>Spermatophyta</taxon>
        <taxon>Magnoliopsida</taxon>
        <taxon>eudicotyledons</taxon>
        <taxon>Gunneridae</taxon>
        <taxon>Pentapetalae</taxon>
        <taxon>rosids</taxon>
        <taxon>fabids</taxon>
        <taxon>Malpighiales</taxon>
        <taxon>Linaceae</taxon>
        <taxon>Linum</taxon>
    </lineage>
</organism>
<dbReference type="AlphaFoldDB" id="A0AAV0QHF4"/>
<evidence type="ECO:0000256" key="7">
    <source>
        <dbReference type="ARBA" id="ARBA00023033"/>
    </source>
</evidence>
<dbReference type="PRINTS" id="PR00465">
    <property type="entry name" value="EP450IV"/>
</dbReference>
<dbReference type="Proteomes" id="UP001154282">
    <property type="component" value="Unassembled WGS sequence"/>
</dbReference>
<feature type="binding site" description="axial binding residue" evidence="8">
    <location>
        <position position="170"/>
    </location>
    <ligand>
        <name>heme</name>
        <dbReference type="ChEBI" id="CHEBI:30413"/>
    </ligand>
    <ligandPart>
        <name>Fe</name>
        <dbReference type="ChEBI" id="CHEBI:18248"/>
    </ligandPart>
</feature>
<dbReference type="Pfam" id="PF00067">
    <property type="entry name" value="p450"/>
    <property type="match status" value="1"/>
</dbReference>
<dbReference type="GO" id="GO:0005506">
    <property type="term" value="F:iron ion binding"/>
    <property type="evidence" value="ECO:0007669"/>
    <property type="project" value="InterPro"/>
</dbReference>
<dbReference type="InterPro" id="IPR002403">
    <property type="entry name" value="Cyt_P450_E_grp-IV"/>
</dbReference>
<evidence type="ECO:0000313" key="10">
    <source>
        <dbReference type="Proteomes" id="UP001154282"/>
    </source>
</evidence>
<evidence type="ECO:0000256" key="5">
    <source>
        <dbReference type="ARBA" id="ARBA00023002"/>
    </source>
</evidence>